<dbReference type="RefSeq" id="WP_176008482.1">
    <property type="nucleotide sequence ID" value="NZ_CP041372.2"/>
</dbReference>
<comment type="similarity">
    <text evidence="1 6">Belongs to the GatC family.</text>
</comment>
<gene>
    <name evidence="6 8" type="primary">gatC</name>
    <name evidence="8" type="ORF">FLK61_27205</name>
</gene>
<keyword evidence="6" id="KW-0067">ATP-binding</keyword>
<evidence type="ECO:0000256" key="7">
    <source>
        <dbReference type="SAM" id="MobiDB-lite"/>
    </source>
</evidence>
<dbReference type="GO" id="GO:0006450">
    <property type="term" value="P:regulation of translational fidelity"/>
    <property type="evidence" value="ECO:0007669"/>
    <property type="project" value="InterPro"/>
</dbReference>
<feature type="region of interest" description="Disordered" evidence="7">
    <location>
        <begin position="73"/>
        <end position="96"/>
    </location>
</feature>
<dbReference type="PANTHER" id="PTHR15004">
    <property type="entry name" value="GLUTAMYL-TRNA(GLN) AMIDOTRANSFERASE SUBUNIT C, MITOCHONDRIAL"/>
    <property type="match status" value="1"/>
</dbReference>
<protein>
    <recommendedName>
        <fullName evidence="6">Aspartyl/glutamyl-tRNA(Asn/Gln) amidotransferase subunit C</fullName>
        <shortName evidence="6">Asp/Glu-ADT subunit C</shortName>
        <ecNumber evidence="6">6.3.5.-</ecNumber>
    </recommendedName>
</protein>
<evidence type="ECO:0000256" key="6">
    <source>
        <dbReference type="HAMAP-Rule" id="MF_00122"/>
    </source>
</evidence>
<dbReference type="AlphaFoldDB" id="A0A859FCZ4"/>
<keyword evidence="9" id="KW-1185">Reference proteome</keyword>
<dbReference type="EMBL" id="CP041372">
    <property type="protein sequence ID" value="QKS70444.1"/>
    <property type="molecule type" value="Genomic_DNA"/>
</dbReference>
<dbReference type="GO" id="GO:0016740">
    <property type="term" value="F:transferase activity"/>
    <property type="evidence" value="ECO:0007669"/>
    <property type="project" value="UniProtKB-KW"/>
</dbReference>
<comment type="subunit">
    <text evidence="2 6">Heterotrimer of A, B and C subunits.</text>
</comment>
<dbReference type="GO" id="GO:0006412">
    <property type="term" value="P:translation"/>
    <property type="evidence" value="ECO:0007669"/>
    <property type="project" value="UniProtKB-UniRule"/>
</dbReference>
<dbReference type="PANTHER" id="PTHR15004:SF0">
    <property type="entry name" value="GLUTAMYL-TRNA(GLN) AMIDOTRANSFERASE SUBUNIT C, MITOCHONDRIAL"/>
    <property type="match status" value="1"/>
</dbReference>
<organism evidence="8 9">
    <name type="scientific">Paenalkalicoccus suaedae</name>
    <dbReference type="NCBI Taxonomy" id="2592382"/>
    <lineage>
        <taxon>Bacteria</taxon>
        <taxon>Bacillati</taxon>
        <taxon>Bacillota</taxon>
        <taxon>Bacilli</taxon>
        <taxon>Bacillales</taxon>
        <taxon>Bacillaceae</taxon>
        <taxon>Paenalkalicoccus</taxon>
    </lineage>
</organism>
<evidence type="ECO:0000256" key="5">
    <source>
        <dbReference type="ARBA" id="ARBA00047913"/>
    </source>
</evidence>
<keyword evidence="6" id="KW-0547">Nucleotide-binding</keyword>
<keyword evidence="8" id="KW-0808">Transferase</keyword>
<evidence type="ECO:0000313" key="9">
    <source>
        <dbReference type="Proteomes" id="UP000318138"/>
    </source>
</evidence>
<evidence type="ECO:0000256" key="4">
    <source>
        <dbReference type="ARBA" id="ARBA00047380"/>
    </source>
</evidence>
<dbReference type="InterPro" id="IPR003837">
    <property type="entry name" value="GatC"/>
</dbReference>
<dbReference type="Pfam" id="PF02686">
    <property type="entry name" value="GatC"/>
    <property type="match status" value="1"/>
</dbReference>
<dbReference type="HAMAP" id="MF_00122">
    <property type="entry name" value="GatC"/>
    <property type="match status" value="1"/>
</dbReference>
<accession>A0A859FCZ4</accession>
<evidence type="ECO:0000256" key="1">
    <source>
        <dbReference type="ARBA" id="ARBA00010757"/>
    </source>
</evidence>
<dbReference type="SUPFAM" id="SSF141000">
    <property type="entry name" value="Glu-tRNAGln amidotransferase C subunit"/>
    <property type="match status" value="1"/>
</dbReference>
<dbReference type="Proteomes" id="UP000318138">
    <property type="component" value="Chromosome"/>
</dbReference>
<dbReference type="KEGG" id="psua:FLK61_27205"/>
<evidence type="ECO:0000313" key="8">
    <source>
        <dbReference type="EMBL" id="QKS70444.1"/>
    </source>
</evidence>
<dbReference type="GO" id="GO:0050567">
    <property type="term" value="F:glutaminyl-tRNA synthase (glutamine-hydrolyzing) activity"/>
    <property type="evidence" value="ECO:0007669"/>
    <property type="project" value="UniProtKB-UniRule"/>
</dbReference>
<name>A0A859FCZ4_9BACI</name>
<dbReference type="GO" id="GO:0005524">
    <property type="term" value="F:ATP binding"/>
    <property type="evidence" value="ECO:0007669"/>
    <property type="project" value="UniProtKB-KW"/>
</dbReference>
<sequence length="96" mass="10978">MERITKEQVKYVADLARLEFKEEEIGKFGEQLDKIIMAVEQLNEVSTENVEPTSHVIDVRNVLREDEVKPSLTNEEVLKNAPDDQDGQIKVPSVLE</sequence>
<dbReference type="GO" id="GO:0070681">
    <property type="term" value="P:glutaminyl-tRNAGln biosynthesis via transamidation"/>
    <property type="evidence" value="ECO:0007669"/>
    <property type="project" value="TreeGrafter"/>
</dbReference>
<dbReference type="Gene3D" id="1.10.20.60">
    <property type="entry name" value="Glu-tRNAGln amidotransferase C subunit, N-terminal domain"/>
    <property type="match status" value="1"/>
</dbReference>
<dbReference type="NCBIfam" id="TIGR00135">
    <property type="entry name" value="gatC"/>
    <property type="match status" value="1"/>
</dbReference>
<evidence type="ECO:0000256" key="2">
    <source>
        <dbReference type="ARBA" id="ARBA00011123"/>
    </source>
</evidence>
<reference evidence="9" key="1">
    <citation type="submission" date="2019-07" db="EMBL/GenBank/DDBJ databases">
        <title>Bacillus alkalisoli sp. nov. isolated from saline soil.</title>
        <authorList>
            <person name="Sun J.-Q."/>
            <person name="Xu L."/>
        </authorList>
    </citation>
    <scope>NUCLEOTIDE SEQUENCE [LARGE SCALE GENOMIC DNA]</scope>
    <source>
        <strain evidence="9">M4U3P1</strain>
    </source>
</reference>
<comment type="catalytic activity">
    <reaction evidence="4 6">
        <text>L-aspartyl-tRNA(Asn) + L-glutamine + ATP + H2O = L-asparaginyl-tRNA(Asn) + L-glutamate + ADP + phosphate + 2 H(+)</text>
        <dbReference type="Rhea" id="RHEA:14513"/>
        <dbReference type="Rhea" id="RHEA-COMP:9674"/>
        <dbReference type="Rhea" id="RHEA-COMP:9677"/>
        <dbReference type="ChEBI" id="CHEBI:15377"/>
        <dbReference type="ChEBI" id="CHEBI:15378"/>
        <dbReference type="ChEBI" id="CHEBI:29985"/>
        <dbReference type="ChEBI" id="CHEBI:30616"/>
        <dbReference type="ChEBI" id="CHEBI:43474"/>
        <dbReference type="ChEBI" id="CHEBI:58359"/>
        <dbReference type="ChEBI" id="CHEBI:78515"/>
        <dbReference type="ChEBI" id="CHEBI:78516"/>
        <dbReference type="ChEBI" id="CHEBI:456216"/>
    </reaction>
</comment>
<evidence type="ECO:0000256" key="3">
    <source>
        <dbReference type="ARBA" id="ARBA00024799"/>
    </source>
</evidence>
<keyword evidence="6" id="KW-0648">Protein biosynthesis</keyword>
<dbReference type="InterPro" id="IPR036113">
    <property type="entry name" value="Asp/Glu-ADT_sf_sub_c"/>
</dbReference>
<proteinExistence type="inferred from homology"/>
<comment type="function">
    <text evidence="3 6">Allows the formation of correctly charged Asn-tRNA(Asn) or Gln-tRNA(Gln) through the transamidation of misacylated Asp-tRNA(Asn) or Glu-tRNA(Gln) in organisms which lack either or both of asparaginyl-tRNA or glutaminyl-tRNA synthetases. The reaction takes place in the presence of glutamine and ATP through an activated phospho-Asp-tRNA(Asn) or phospho-Glu-tRNA(Gln).</text>
</comment>
<dbReference type="EC" id="6.3.5.-" evidence="6"/>
<comment type="catalytic activity">
    <reaction evidence="5 6">
        <text>L-glutamyl-tRNA(Gln) + L-glutamine + ATP + H2O = L-glutaminyl-tRNA(Gln) + L-glutamate + ADP + phosphate + H(+)</text>
        <dbReference type="Rhea" id="RHEA:17521"/>
        <dbReference type="Rhea" id="RHEA-COMP:9681"/>
        <dbReference type="Rhea" id="RHEA-COMP:9684"/>
        <dbReference type="ChEBI" id="CHEBI:15377"/>
        <dbReference type="ChEBI" id="CHEBI:15378"/>
        <dbReference type="ChEBI" id="CHEBI:29985"/>
        <dbReference type="ChEBI" id="CHEBI:30616"/>
        <dbReference type="ChEBI" id="CHEBI:43474"/>
        <dbReference type="ChEBI" id="CHEBI:58359"/>
        <dbReference type="ChEBI" id="CHEBI:78520"/>
        <dbReference type="ChEBI" id="CHEBI:78521"/>
        <dbReference type="ChEBI" id="CHEBI:456216"/>
    </reaction>
</comment>
<keyword evidence="6 8" id="KW-0436">Ligase</keyword>